<dbReference type="Proteomes" id="UP001501645">
    <property type="component" value="Unassembled WGS sequence"/>
</dbReference>
<accession>A0ABP8ZQC9</accession>
<evidence type="ECO:0008006" key="4">
    <source>
        <dbReference type="Google" id="ProtNLM"/>
    </source>
</evidence>
<evidence type="ECO:0000313" key="2">
    <source>
        <dbReference type="EMBL" id="GAA4762612.1"/>
    </source>
</evidence>
<comment type="caution">
    <text evidence="2">The sequence shown here is derived from an EMBL/GenBank/DDBJ whole genome shotgun (WGS) entry which is preliminary data.</text>
</comment>
<name>A0ABP8ZQC9_9MICO</name>
<evidence type="ECO:0000256" key="1">
    <source>
        <dbReference type="SAM" id="MobiDB-lite"/>
    </source>
</evidence>
<dbReference type="RefSeq" id="WP_345434883.1">
    <property type="nucleotide sequence ID" value="NZ_BAABKO010000001.1"/>
</dbReference>
<feature type="region of interest" description="Disordered" evidence="1">
    <location>
        <begin position="73"/>
        <end position="99"/>
    </location>
</feature>
<keyword evidence="3" id="KW-1185">Reference proteome</keyword>
<dbReference type="EMBL" id="BAABKO010000001">
    <property type="protein sequence ID" value="GAA4762612.1"/>
    <property type="molecule type" value="Genomic_DNA"/>
</dbReference>
<organism evidence="2 3">
    <name type="scientific">Microbacterium gilvum</name>
    <dbReference type="NCBI Taxonomy" id="1336204"/>
    <lineage>
        <taxon>Bacteria</taxon>
        <taxon>Bacillati</taxon>
        <taxon>Actinomycetota</taxon>
        <taxon>Actinomycetes</taxon>
        <taxon>Micrococcales</taxon>
        <taxon>Microbacteriaceae</taxon>
        <taxon>Microbacterium</taxon>
    </lineage>
</organism>
<proteinExistence type="predicted"/>
<protein>
    <recommendedName>
        <fullName evidence="4">HK97 gp10 family phage protein</fullName>
    </recommendedName>
</protein>
<gene>
    <name evidence="2" type="ORF">GCM10023351_01310</name>
</gene>
<sequence>MSGAAELYELAADLTAAPAEARKNVVKATQVSAHHIKDDWRQGAERTGLEGYAAKIDYDLEDAGTEVSAEIGPQLGGQGSLGLVEDAPGGVQSAPQHAGRDALEANENDYVRGLEIAVFDAIAET</sequence>
<reference evidence="3" key="1">
    <citation type="journal article" date="2019" name="Int. J. Syst. Evol. Microbiol.">
        <title>The Global Catalogue of Microorganisms (GCM) 10K type strain sequencing project: providing services to taxonomists for standard genome sequencing and annotation.</title>
        <authorList>
            <consortium name="The Broad Institute Genomics Platform"/>
            <consortium name="The Broad Institute Genome Sequencing Center for Infectious Disease"/>
            <person name="Wu L."/>
            <person name="Ma J."/>
        </authorList>
    </citation>
    <scope>NUCLEOTIDE SEQUENCE [LARGE SCALE GENOMIC DNA]</scope>
    <source>
        <strain evidence="3">JCM 18537</strain>
    </source>
</reference>
<evidence type="ECO:0000313" key="3">
    <source>
        <dbReference type="Proteomes" id="UP001501645"/>
    </source>
</evidence>